<keyword evidence="15" id="KW-1185">Reference proteome</keyword>
<dbReference type="Proteomes" id="UP000195137">
    <property type="component" value="Unassembled WGS sequence"/>
</dbReference>
<keyword evidence="8" id="KW-0408">Iron</keyword>
<dbReference type="InterPro" id="IPR045028">
    <property type="entry name" value="DinG/Rad3-like"/>
</dbReference>
<keyword evidence="1" id="KW-0004">4Fe-4S</keyword>
<dbReference type="PANTHER" id="PTHR11472:SF34">
    <property type="entry name" value="REGULATOR OF TELOMERE ELONGATION HELICASE 1"/>
    <property type="match status" value="1"/>
</dbReference>
<feature type="domain" description="Helicase ATP-binding" evidence="13">
    <location>
        <begin position="3"/>
        <end position="304"/>
    </location>
</feature>
<evidence type="ECO:0000259" key="13">
    <source>
        <dbReference type="PROSITE" id="PS51193"/>
    </source>
</evidence>
<dbReference type="InterPro" id="IPR002464">
    <property type="entry name" value="DNA/RNA_helicase_DEAH_CS"/>
</dbReference>
<dbReference type="Gene3D" id="1.10.275.40">
    <property type="match status" value="1"/>
</dbReference>
<evidence type="ECO:0000256" key="11">
    <source>
        <dbReference type="ARBA" id="ARBA00023204"/>
    </source>
</evidence>
<evidence type="ECO:0000256" key="2">
    <source>
        <dbReference type="ARBA" id="ARBA00022723"/>
    </source>
</evidence>
<dbReference type="InterPro" id="IPR010614">
    <property type="entry name" value="RAD3-like_helicase_DEAD"/>
</dbReference>
<evidence type="ECO:0000256" key="1">
    <source>
        <dbReference type="ARBA" id="ARBA00022485"/>
    </source>
</evidence>
<dbReference type="PANTHER" id="PTHR11472">
    <property type="entry name" value="DNA REPAIR DEAD HELICASE RAD3/XP-D SUBFAMILY MEMBER"/>
    <property type="match status" value="1"/>
</dbReference>
<dbReference type="SMART" id="SM00491">
    <property type="entry name" value="HELICc2"/>
    <property type="match status" value="1"/>
</dbReference>
<name>A0A1Y3GCA8_9EURY</name>
<dbReference type="OrthoDB" id="27512at2157"/>
<keyword evidence="4" id="KW-0227">DNA damage</keyword>
<dbReference type="GO" id="GO:0051539">
    <property type="term" value="F:4 iron, 4 sulfur cluster binding"/>
    <property type="evidence" value="ECO:0007669"/>
    <property type="project" value="UniProtKB-KW"/>
</dbReference>
<keyword evidence="6 14" id="KW-0347">Helicase</keyword>
<sequence>MKDFLDFFPKEEPYNSQLDAMEKISDGVKRGRVILFEGACGTGKTLAALAPSIEYAKKRGKKVVIATNVHQQMKQFIDEAREIYDISKIKTVVFQGKTKLCIEDMGYGECQALKEETYELYRLRKERNELKYEVMGSNGEGSRDKKIELLKEIDEEIGEKEANSCVPLLNTLKGEGDFEPWLFSGVRSPIDVVDWCSGRERCPYEELKKGLEEAELIICNYRHIMDPVTLSRFSEWLGEEGEPFNESILILDEAHNLGQVARDIYSRNIALKTIKKGLNEVRDEKTQQLVDGDYKSVEKLFKTFFDSIQNLKPNKIWEGYNEVKIQDPSSPKSEDKISKFLYKKIDRVENNLNEALKIGNELESIYEEEFKAKKRTRKRVCYIQVVSEFLLKYLQNAKNPDYYPHLEFKKIEGVIDAKLGLFNCAPEDLVGSLLNSTHSTIMMSATLRPFSHIRKSYGFTNTLDLAYPMNFPIENRQTLAIDTHALFAKNRNKDNVVAEVSNIIRDIISGTPGNVLVFFPNWSEAQKYYESVEGDVEKFLDMRGESSVDVRNQFFEIGENGGEAVLFSYIWGTLSEGLDYRDDRVKTVVIAGVPYPLLDDKMKAIQNSYEKRYGDGWKYGVEVPTVRKVRQAIGRAVRSPEDKASRVLLDKRYTPSSSKNMGKYSFYTSLPKELKKEVKEVKPQEVEPALKNFFE</sequence>
<dbReference type="Pfam" id="PF13307">
    <property type="entry name" value="Helicase_C_2"/>
    <property type="match status" value="1"/>
</dbReference>
<evidence type="ECO:0000256" key="12">
    <source>
        <dbReference type="ARBA" id="ARBA00023235"/>
    </source>
</evidence>
<keyword evidence="11" id="KW-0234">DNA repair</keyword>
<dbReference type="Pfam" id="PF06733">
    <property type="entry name" value="DEAD_2"/>
    <property type="match status" value="1"/>
</dbReference>
<protein>
    <submittedName>
        <fullName evidence="14">Rad3-related DNA helicase DinG</fullName>
    </submittedName>
</protein>
<dbReference type="SUPFAM" id="SSF52540">
    <property type="entry name" value="P-loop containing nucleoside triphosphate hydrolases"/>
    <property type="match status" value="1"/>
</dbReference>
<evidence type="ECO:0000256" key="3">
    <source>
        <dbReference type="ARBA" id="ARBA00022741"/>
    </source>
</evidence>
<reference evidence="14 15" key="1">
    <citation type="submission" date="2016-12" db="EMBL/GenBank/DDBJ databases">
        <title>Discovery of methanogenic haloarchaea.</title>
        <authorList>
            <person name="Sorokin D.Y."/>
            <person name="Makarova K.S."/>
            <person name="Abbas B."/>
            <person name="Ferrer M."/>
            <person name="Golyshin P.N."/>
        </authorList>
    </citation>
    <scope>NUCLEOTIDE SEQUENCE [LARGE SCALE GENOMIC DNA]</scope>
    <source>
        <strain evidence="14">AMET1</strain>
    </source>
</reference>
<dbReference type="InterPro" id="IPR042493">
    <property type="entry name" value="XPD_DNA_FeS"/>
</dbReference>
<dbReference type="EMBL" id="MRZU01000003">
    <property type="protein sequence ID" value="OUJ19078.1"/>
    <property type="molecule type" value="Genomic_DNA"/>
</dbReference>
<dbReference type="InterPro" id="IPR014001">
    <property type="entry name" value="Helicase_ATP-bd"/>
</dbReference>
<comment type="caution">
    <text evidence="14">The sequence shown here is derived from an EMBL/GenBank/DDBJ whole genome shotgun (WGS) entry which is preliminary data.</text>
</comment>
<evidence type="ECO:0000256" key="8">
    <source>
        <dbReference type="ARBA" id="ARBA00023004"/>
    </source>
</evidence>
<dbReference type="InterPro" id="IPR006554">
    <property type="entry name" value="Helicase-like_DEXD_c2"/>
</dbReference>
<dbReference type="InterPro" id="IPR014013">
    <property type="entry name" value="Helic_SF1/SF2_ATP-bd_DinG/Rad3"/>
</dbReference>
<proteinExistence type="predicted"/>
<keyword evidence="12" id="KW-0413">Isomerase</keyword>
<evidence type="ECO:0000256" key="5">
    <source>
        <dbReference type="ARBA" id="ARBA00022801"/>
    </source>
</evidence>
<keyword evidence="9" id="KW-0411">Iron-sulfur</keyword>
<keyword evidence="7" id="KW-0067">ATP-binding</keyword>
<dbReference type="GO" id="GO:0003677">
    <property type="term" value="F:DNA binding"/>
    <property type="evidence" value="ECO:0007669"/>
    <property type="project" value="UniProtKB-KW"/>
</dbReference>
<dbReference type="AlphaFoldDB" id="A0A1Y3GCA8"/>
<dbReference type="GO" id="GO:0046872">
    <property type="term" value="F:metal ion binding"/>
    <property type="evidence" value="ECO:0007669"/>
    <property type="project" value="UniProtKB-KW"/>
</dbReference>
<dbReference type="RefSeq" id="WP_086637121.1">
    <property type="nucleotide sequence ID" value="NZ_MRZU01000003.1"/>
</dbReference>
<dbReference type="PROSITE" id="PS51193">
    <property type="entry name" value="HELICASE_ATP_BIND_2"/>
    <property type="match status" value="1"/>
</dbReference>
<organism evidence="14 15">
    <name type="scientific">Methanonatronarchaeum thermophilum</name>
    <dbReference type="NCBI Taxonomy" id="1927129"/>
    <lineage>
        <taxon>Archaea</taxon>
        <taxon>Methanobacteriati</taxon>
        <taxon>Methanobacteriota</taxon>
        <taxon>Methanonatronarchaeia</taxon>
        <taxon>Methanonatronarchaeales</taxon>
        <taxon>Methanonatronarchaeaceae</taxon>
        <taxon>Methanonatronarchaeum</taxon>
    </lineage>
</organism>
<dbReference type="Gene3D" id="3.40.50.300">
    <property type="entry name" value="P-loop containing nucleotide triphosphate hydrolases"/>
    <property type="match status" value="2"/>
</dbReference>
<evidence type="ECO:0000256" key="4">
    <source>
        <dbReference type="ARBA" id="ARBA00022763"/>
    </source>
</evidence>
<keyword evidence="3" id="KW-0547">Nucleotide-binding</keyword>
<dbReference type="InterPro" id="IPR006555">
    <property type="entry name" value="ATP-dep_Helicase_C"/>
</dbReference>
<keyword evidence="5" id="KW-0378">Hydrolase</keyword>
<evidence type="ECO:0000313" key="14">
    <source>
        <dbReference type="EMBL" id="OUJ19078.1"/>
    </source>
</evidence>
<accession>A0A1Y3GCA8</accession>
<evidence type="ECO:0000256" key="7">
    <source>
        <dbReference type="ARBA" id="ARBA00022840"/>
    </source>
</evidence>
<keyword evidence="2" id="KW-0479">Metal-binding</keyword>
<keyword evidence="10" id="KW-0238">DNA-binding</keyword>
<dbReference type="Gene3D" id="1.10.30.20">
    <property type="entry name" value="Bacterial XPD DNA helicase, FeS cluster domain"/>
    <property type="match status" value="1"/>
</dbReference>
<dbReference type="GO" id="GO:0005524">
    <property type="term" value="F:ATP binding"/>
    <property type="evidence" value="ECO:0007669"/>
    <property type="project" value="UniProtKB-KW"/>
</dbReference>
<dbReference type="GO" id="GO:0003678">
    <property type="term" value="F:DNA helicase activity"/>
    <property type="evidence" value="ECO:0007669"/>
    <property type="project" value="InterPro"/>
</dbReference>
<dbReference type="SMART" id="SM00487">
    <property type="entry name" value="DEXDc"/>
    <property type="match status" value="1"/>
</dbReference>
<evidence type="ECO:0000256" key="10">
    <source>
        <dbReference type="ARBA" id="ARBA00023125"/>
    </source>
</evidence>
<evidence type="ECO:0000313" key="15">
    <source>
        <dbReference type="Proteomes" id="UP000195137"/>
    </source>
</evidence>
<dbReference type="SMART" id="SM00488">
    <property type="entry name" value="DEXDc2"/>
    <property type="match status" value="1"/>
</dbReference>
<evidence type="ECO:0000256" key="6">
    <source>
        <dbReference type="ARBA" id="ARBA00022806"/>
    </source>
</evidence>
<dbReference type="GO" id="GO:0006281">
    <property type="term" value="P:DNA repair"/>
    <property type="evidence" value="ECO:0007669"/>
    <property type="project" value="UniProtKB-KW"/>
</dbReference>
<dbReference type="PROSITE" id="PS00690">
    <property type="entry name" value="DEAH_ATP_HELICASE"/>
    <property type="match status" value="1"/>
</dbReference>
<evidence type="ECO:0000256" key="9">
    <source>
        <dbReference type="ARBA" id="ARBA00023014"/>
    </source>
</evidence>
<dbReference type="GO" id="GO:0016818">
    <property type="term" value="F:hydrolase activity, acting on acid anhydrides, in phosphorus-containing anhydrides"/>
    <property type="evidence" value="ECO:0007669"/>
    <property type="project" value="InterPro"/>
</dbReference>
<gene>
    <name evidence="14" type="ORF">AMET1_0730</name>
</gene>
<dbReference type="InterPro" id="IPR027417">
    <property type="entry name" value="P-loop_NTPase"/>
</dbReference>